<evidence type="ECO:0000313" key="4">
    <source>
        <dbReference type="Proteomes" id="UP001144323"/>
    </source>
</evidence>
<feature type="domain" description="Trehalase-like N-terminal" evidence="2">
    <location>
        <begin position="9"/>
        <end position="139"/>
    </location>
</feature>
<evidence type="ECO:0000259" key="2">
    <source>
        <dbReference type="Pfam" id="PF19291"/>
    </source>
</evidence>
<organism evidence="3 4">
    <name type="scientific">Methylocystis echinoides</name>
    <dbReference type="NCBI Taxonomy" id="29468"/>
    <lineage>
        <taxon>Bacteria</taxon>
        <taxon>Pseudomonadati</taxon>
        <taxon>Pseudomonadota</taxon>
        <taxon>Alphaproteobacteria</taxon>
        <taxon>Hyphomicrobiales</taxon>
        <taxon>Methylocystaceae</taxon>
        <taxon>Methylocystis</taxon>
    </lineage>
</organism>
<evidence type="ECO:0000313" key="3">
    <source>
        <dbReference type="EMBL" id="GLI95464.1"/>
    </source>
</evidence>
<protein>
    <submittedName>
        <fullName evidence="3">Glucoamylase</fullName>
    </submittedName>
</protein>
<evidence type="ECO:0000259" key="1">
    <source>
        <dbReference type="Pfam" id="PF00723"/>
    </source>
</evidence>
<dbReference type="SUPFAM" id="SSF48208">
    <property type="entry name" value="Six-hairpin glycosidases"/>
    <property type="match status" value="1"/>
</dbReference>
<dbReference type="Pfam" id="PF19291">
    <property type="entry name" value="TREH_N"/>
    <property type="match status" value="1"/>
</dbReference>
<dbReference type="InterPro" id="IPR012341">
    <property type="entry name" value="6hp_glycosidase-like_sf"/>
</dbReference>
<sequence length="596" mass="66514">MIERPSLHLAAVGNGAIAALIDRNASIVWSCWPRIDGDPIFCALTDGDAPDSGFFSIELDEATETEQRYLRNTAIVRTVLRARSGASLQITDFAPRFRRYHRVFRPPMIVRRIEPLEGLCRIRVRCRPRMNYGESVAEPVPGSNHVRYATAFGAVRLTSDAPATYIAHEAGFILSRPITLILHADEALADSIPHVGREFQDYTEDYWLNWVRTLNVPFEWQEQVIRAAITLQLCAYEDTGGIVAALTTSIPESFGTSRNWDYRYCWIRDSFHTVQALNRVGATTTMERFIDYVTNVISLERKPALKPVYSITPEQVIDEFEASAFRGFRGHNPVRVGNAAHAQTQHDVYGSVILAASQMFFDERLPKKGDEALFRRLEPLGTSALGCALTPDAGIWEYRGRQRIHTHSAAMCWVACDRLARIAIKLGLHESAADWREAAKDLREIILSRAWNDKLGCFAGSLDGQDVDASVLLLHELGIVSAADPRFISTVDAVGHALLREGYLMRYASADDYGLPSAAFTVCTFWYVDALAAVGRADQARSLFEDLLAKVNHVGLLSEDLDPVTGELWGNFPQTYSMAGLIISAMRLSKGWEEAR</sequence>
<dbReference type="GO" id="GO:0004553">
    <property type="term" value="F:hydrolase activity, hydrolyzing O-glycosyl compounds"/>
    <property type="evidence" value="ECO:0007669"/>
    <property type="project" value="TreeGrafter"/>
</dbReference>
<dbReference type="EMBL" id="BSEC01000003">
    <property type="protein sequence ID" value="GLI95464.1"/>
    <property type="molecule type" value="Genomic_DNA"/>
</dbReference>
<keyword evidence="4" id="KW-1185">Reference proteome</keyword>
<feature type="domain" description="GH15-like" evidence="1">
    <location>
        <begin position="223"/>
        <end position="583"/>
    </location>
</feature>
<dbReference type="AlphaFoldDB" id="A0A9W6GYY4"/>
<dbReference type="PANTHER" id="PTHR31616">
    <property type="entry name" value="TREHALASE"/>
    <property type="match status" value="1"/>
</dbReference>
<dbReference type="Pfam" id="PF00723">
    <property type="entry name" value="Glyco_hydro_15"/>
    <property type="match status" value="1"/>
</dbReference>
<comment type="caution">
    <text evidence="3">The sequence shown here is derived from an EMBL/GenBank/DDBJ whole genome shotgun (WGS) entry which is preliminary data.</text>
</comment>
<dbReference type="PANTHER" id="PTHR31616:SF0">
    <property type="entry name" value="GLUCAN 1,4-ALPHA-GLUCOSIDASE"/>
    <property type="match status" value="1"/>
</dbReference>
<dbReference type="InterPro" id="IPR045582">
    <property type="entry name" value="Trehalase-like_N"/>
</dbReference>
<dbReference type="GO" id="GO:0005975">
    <property type="term" value="P:carbohydrate metabolic process"/>
    <property type="evidence" value="ECO:0007669"/>
    <property type="project" value="InterPro"/>
</dbReference>
<dbReference type="RefSeq" id="WP_281806273.1">
    <property type="nucleotide sequence ID" value="NZ_BSEC01000003.1"/>
</dbReference>
<gene>
    <name evidence="3" type="ORF">LMG27198_44560</name>
</gene>
<reference evidence="3" key="1">
    <citation type="journal article" date="2023" name="Int. J. Syst. Evol. Microbiol.">
        <title>Methylocystis iwaonis sp. nov., a type II methane-oxidizing bacterium from surface soil of a rice paddy field in Japan, and emended description of the genus Methylocystis (ex Whittenbury et al. 1970) Bowman et al. 1993.</title>
        <authorList>
            <person name="Kaise H."/>
            <person name="Sawadogo J.B."/>
            <person name="Alam M.S."/>
            <person name="Ueno C."/>
            <person name="Dianou D."/>
            <person name="Shinjo R."/>
            <person name="Asakawa S."/>
        </authorList>
    </citation>
    <scope>NUCLEOTIDE SEQUENCE</scope>
    <source>
        <strain evidence="3">LMG27198</strain>
    </source>
</reference>
<dbReference type="Proteomes" id="UP001144323">
    <property type="component" value="Unassembled WGS sequence"/>
</dbReference>
<proteinExistence type="predicted"/>
<name>A0A9W6GYY4_9HYPH</name>
<accession>A0A9W6GYY4</accession>
<dbReference type="InterPro" id="IPR008928">
    <property type="entry name" value="6-hairpin_glycosidase_sf"/>
</dbReference>
<dbReference type="InterPro" id="IPR011613">
    <property type="entry name" value="GH15-like"/>
</dbReference>
<dbReference type="Gene3D" id="1.50.10.10">
    <property type="match status" value="1"/>
</dbReference>